<dbReference type="PANTHER" id="PTHR11487">
    <property type="entry name" value="THIOESTERASE"/>
    <property type="match status" value="1"/>
</dbReference>
<evidence type="ECO:0000256" key="1">
    <source>
        <dbReference type="ARBA" id="ARBA00007169"/>
    </source>
</evidence>
<dbReference type="PANTHER" id="PTHR11487:SF0">
    <property type="entry name" value="S-ACYL FATTY ACID SYNTHASE THIOESTERASE, MEDIUM CHAIN"/>
    <property type="match status" value="1"/>
</dbReference>
<reference evidence="3 4" key="1">
    <citation type="submission" date="2016-02" db="EMBL/GenBank/DDBJ databases">
        <title>Complete genome sequence of Pseudomonas azotoformans S4.</title>
        <authorList>
            <person name="Fang Y."/>
            <person name="Wu L."/>
            <person name="Feng G."/>
        </authorList>
    </citation>
    <scope>NUCLEOTIDE SEQUENCE [LARGE SCALE GENOMIC DNA]</scope>
    <source>
        <strain evidence="3 4">S4</strain>
    </source>
</reference>
<name>A0A127I1S5_PSEAZ</name>
<evidence type="ECO:0000313" key="4">
    <source>
        <dbReference type="Proteomes" id="UP000070516"/>
    </source>
</evidence>
<dbReference type="Gene3D" id="3.40.50.1820">
    <property type="entry name" value="alpha/beta hydrolase"/>
    <property type="match status" value="1"/>
</dbReference>
<dbReference type="GO" id="GO:0008610">
    <property type="term" value="P:lipid biosynthetic process"/>
    <property type="evidence" value="ECO:0007669"/>
    <property type="project" value="TreeGrafter"/>
</dbReference>
<dbReference type="Proteomes" id="UP000070516">
    <property type="component" value="Chromosome"/>
</dbReference>
<evidence type="ECO:0000259" key="2">
    <source>
        <dbReference type="Pfam" id="PF00975"/>
    </source>
</evidence>
<protein>
    <submittedName>
        <fullName evidence="3">Enantio-pyochelin biosynthetic protein PchC</fullName>
    </submittedName>
</protein>
<evidence type="ECO:0000313" key="3">
    <source>
        <dbReference type="EMBL" id="AMN80794.1"/>
    </source>
</evidence>
<dbReference type="InterPro" id="IPR012223">
    <property type="entry name" value="TEII"/>
</dbReference>
<accession>A0A127I1S5</accession>
<sequence>MSGAASPWLRVLRESQQARARLVCLAHAGGSASFFRPWLAHLPGDIDLLAVQSPGREERFNETHIPCLDRLAEHIAAALQTLPARPLLLFGHSMGAALAYAVGVCLQAAGYGAAHVFVSGHAPPHRQPDSDLHRQDDAALIADILRQDADAAGLWANPQLRALFLPTLRSDYQAIETWRPQQLTRLSAPLDVLLARDDAEVSLEQARAWADLSDHTPDIRLFDGDHFYLKHQPRPVIHHLLQRTAYLQGDSV</sequence>
<organism evidence="3 4">
    <name type="scientific">Pseudomonas azotoformans</name>
    <dbReference type="NCBI Taxonomy" id="47878"/>
    <lineage>
        <taxon>Bacteria</taxon>
        <taxon>Pseudomonadati</taxon>
        <taxon>Pseudomonadota</taxon>
        <taxon>Gammaproteobacteria</taxon>
        <taxon>Pseudomonadales</taxon>
        <taxon>Pseudomonadaceae</taxon>
        <taxon>Pseudomonas</taxon>
    </lineage>
</organism>
<comment type="similarity">
    <text evidence="1">Belongs to the thioesterase family.</text>
</comment>
<dbReference type="KEGG" id="pazo:AYR47_21910"/>
<feature type="domain" description="Thioesterase" evidence="2">
    <location>
        <begin position="21"/>
        <end position="240"/>
    </location>
</feature>
<dbReference type="SUPFAM" id="SSF53474">
    <property type="entry name" value="alpha/beta-Hydrolases"/>
    <property type="match status" value="1"/>
</dbReference>
<dbReference type="AlphaFoldDB" id="A0A127I1S5"/>
<gene>
    <name evidence="3" type="ORF">AYR47_21910</name>
</gene>
<dbReference type="InterPro" id="IPR001031">
    <property type="entry name" value="Thioesterase"/>
</dbReference>
<dbReference type="Pfam" id="PF00975">
    <property type="entry name" value="Thioesterase"/>
    <property type="match status" value="1"/>
</dbReference>
<dbReference type="RefSeq" id="WP_033901145.1">
    <property type="nucleotide sequence ID" value="NZ_CP014546.1"/>
</dbReference>
<dbReference type="EMBL" id="CP014546">
    <property type="protein sequence ID" value="AMN80794.1"/>
    <property type="molecule type" value="Genomic_DNA"/>
</dbReference>
<dbReference type="InterPro" id="IPR029058">
    <property type="entry name" value="AB_hydrolase_fold"/>
</dbReference>
<proteinExistence type="inferred from homology"/>